<keyword evidence="1" id="KW-0812">Transmembrane</keyword>
<name>A0A1F7Y179_9BACT</name>
<proteinExistence type="predicted"/>
<evidence type="ECO:0000313" key="3">
    <source>
        <dbReference type="Proteomes" id="UP000176741"/>
    </source>
</evidence>
<evidence type="ECO:0000313" key="2">
    <source>
        <dbReference type="EMBL" id="OGM20950.1"/>
    </source>
</evidence>
<keyword evidence="1" id="KW-0472">Membrane</keyword>
<dbReference type="Gene3D" id="1.10.3730.20">
    <property type="match status" value="1"/>
</dbReference>
<sequence length="69" mass="7517">MIGVFASSFNYFMQVGFNLAPNVGYVNAANASSISLLTLLSAYFFKDDLNKRKLIGIFGVTAGLMLLFL</sequence>
<evidence type="ECO:0008006" key="4">
    <source>
        <dbReference type="Google" id="ProtNLM"/>
    </source>
</evidence>
<dbReference type="InterPro" id="IPR037185">
    <property type="entry name" value="EmrE-like"/>
</dbReference>
<dbReference type="Proteomes" id="UP000176741">
    <property type="component" value="Unassembled WGS sequence"/>
</dbReference>
<dbReference type="EMBL" id="MGGD01000023">
    <property type="protein sequence ID" value="OGM20950.1"/>
    <property type="molecule type" value="Genomic_DNA"/>
</dbReference>
<comment type="caution">
    <text evidence="2">The sequence shown here is derived from an EMBL/GenBank/DDBJ whole genome shotgun (WGS) entry which is preliminary data.</text>
</comment>
<keyword evidence="1" id="KW-1133">Transmembrane helix</keyword>
<feature type="transmembrane region" description="Helical" evidence="1">
    <location>
        <begin position="23"/>
        <end position="45"/>
    </location>
</feature>
<protein>
    <recommendedName>
        <fullName evidence="4">EamA domain-containing protein</fullName>
    </recommendedName>
</protein>
<dbReference type="SUPFAM" id="SSF103481">
    <property type="entry name" value="Multidrug resistance efflux transporter EmrE"/>
    <property type="match status" value="1"/>
</dbReference>
<organism evidence="2 3">
    <name type="scientific">Candidatus Woesebacteria bacterium RIFCSPHIGHO2_01_FULL_38_26b</name>
    <dbReference type="NCBI Taxonomy" id="1802491"/>
    <lineage>
        <taxon>Bacteria</taxon>
        <taxon>Candidatus Woeseibacteriota</taxon>
    </lineage>
</organism>
<evidence type="ECO:0000256" key="1">
    <source>
        <dbReference type="SAM" id="Phobius"/>
    </source>
</evidence>
<gene>
    <name evidence="2" type="ORF">A2771_04335</name>
</gene>
<reference evidence="2 3" key="1">
    <citation type="journal article" date="2016" name="Nat. Commun.">
        <title>Thousands of microbial genomes shed light on interconnected biogeochemical processes in an aquifer system.</title>
        <authorList>
            <person name="Anantharaman K."/>
            <person name="Brown C.T."/>
            <person name="Hug L.A."/>
            <person name="Sharon I."/>
            <person name="Castelle C.J."/>
            <person name="Probst A.J."/>
            <person name="Thomas B.C."/>
            <person name="Singh A."/>
            <person name="Wilkins M.J."/>
            <person name="Karaoz U."/>
            <person name="Brodie E.L."/>
            <person name="Williams K.H."/>
            <person name="Hubbard S.S."/>
            <person name="Banfield J.F."/>
        </authorList>
    </citation>
    <scope>NUCLEOTIDE SEQUENCE [LARGE SCALE GENOMIC DNA]</scope>
</reference>
<dbReference type="AlphaFoldDB" id="A0A1F7Y179"/>
<accession>A0A1F7Y179</accession>